<dbReference type="GO" id="GO:0004642">
    <property type="term" value="F:phosphoribosylformylglycinamidine synthase activity"/>
    <property type="evidence" value="ECO:0007669"/>
    <property type="project" value="InterPro"/>
</dbReference>
<evidence type="ECO:0000256" key="6">
    <source>
        <dbReference type="ARBA" id="ARBA00022840"/>
    </source>
</evidence>
<dbReference type="GO" id="GO:0005737">
    <property type="term" value="C:cytoplasm"/>
    <property type="evidence" value="ECO:0007669"/>
    <property type="project" value="TreeGrafter"/>
</dbReference>
<gene>
    <name evidence="8" type="ORF">BIY23_00485</name>
</gene>
<comment type="caution">
    <text evidence="8">The sequence shown here is derived from an EMBL/GenBank/DDBJ whole genome shotgun (WGS) entry which is preliminary data.</text>
</comment>
<keyword evidence="7" id="KW-0315">Glutamine amidotransferase</keyword>
<evidence type="ECO:0000256" key="7">
    <source>
        <dbReference type="ARBA" id="ARBA00022962"/>
    </source>
</evidence>
<dbReference type="GO" id="GO:0006189">
    <property type="term" value="P:'de novo' IMP biosynthetic process"/>
    <property type="evidence" value="ECO:0007669"/>
    <property type="project" value="InterPro"/>
</dbReference>
<accession>A0A1E7QKN5</accession>
<evidence type="ECO:0000256" key="2">
    <source>
        <dbReference type="ARBA" id="ARBA00022598"/>
    </source>
</evidence>
<sequence>MKVIVLYGYGLNCEKETAFAFIECSKLLGIDNINIKIIHINEIIDNPDELMSSNILAIPGGFSYGDDVGAGNAFALRIKNNLLDEFQEFLSKDKLVIGICNGCQILVRLIPEFSNVALINNEIGNYYCRWIRVKASNSFWLSGLDELYLPIAHGEGRFFMDHKTLDKLIANSGVALRYINDDGEYTNLKFPHNPNGSTYDLAGLSDKSGRVLALMPHPERAIFFNQQDNWTLEKEKCKRLEINMRKYGDGMKIFENALQYFK</sequence>
<keyword evidence="1" id="KW-0963">Cytoplasm</keyword>
<proteinExistence type="predicted"/>
<dbReference type="SUPFAM" id="SSF52317">
    <property type="entry name" value="Class I glutamine amidotransferase-like"/>
    <property type="match status" value="1"/>
</dbReference>
<dbReference type="RefSeq" id="WP_070064617.1">
    <property type="nucleotide sequence ID" value="NZ_MJMG01000001.1"/>
</dbReference>
<dbReference type="GO" id="GO:0016787">
    <property type="term" value="F:hydrolase activity"/>
    <property type="evidence" value="ECO:0007669"/>
    <property type="project" value="UniProtKB-KW"/>
</dbReference>
<dbReference type="Gene3D" id="3.40.50.880">
    <property type="match status" value="1"/>
</dbReference>
<organism evidence="8 9">
    <name type="scientific">Wolbachia pipientis</name>
    <dbReference type="NCBI Taxonomy" id="955"/>
    <lineage>
        <taxon>Bacteria</taxon>
        <taxon>Pseudomonadati</taxon>
        <taxon>Pseudomonadota</taxon>
        <taxon>Alphaproteobacteria</taxon>
        <taxon>Rickettsiales</taxon>
        <taxon>Anaplasmataceae</taxon>
        <taxon>Wolbachieae</taxon>
        <taxon>Wolbachia</taxon>
    </lineage>
</organism>
<protein>
    <submittedName>
        <fullName evidence="8">Phosphoribosylformylglycinamidine synthase</fullName>
    </submittedName>
</protein>
<reference evidence="8 9" key="1">
    <citation type="submission" date="2016-09" db="EMBL/GenBank/DDBJ databases">
        <title>Genomic evidence for plant-parasitic nematodes as the earliest Wolbachia hosts.</title>
        <authorList>
            <person name="Brown A.M."/>
            <person name="Wasala S.K."/>
            <person name="Howe D.K."/>
            <person name="Peetz A.B."/>
            <person name="Zasada I.A."/>
            <person name="Denver D.R."/>
        </authorList>
    </citation>
    <scope>NUCLEOTIDE SEQUENCE [LARGE SCALE GENOMIC DNA]</scope>
    <source>
        <strain evidence="9">wPpe</strain>
    </source>
</reference>
<keyword evidence="9" id="KW-1185">Reference proteome</keyword>
<evidence type="ECO:0000256" key="4">
    <source>
        <dbReference type="ARBA" id="ARBA00022755"/>
    </source>
</evidence>
<evidence type="ECO:0000256" key="1">
    <source>
        <dbReference type="ARBA" id="ARBA00022490"/>
    </source>
</evidence>
<dbReference type="PANTHER" id="PTHR10099:SF1">
    <property type="entry name" value="PHOSPHORIBOSYLFORMYLGLYCINAMIDINE SYNTHASE"/>
    <property type="match status" value="1"/>
</dbReference>
<keyword evidence="6" id="KW-0067">ATP-binding</keyword>
<keyword evidence="4" id="KW-0658">Purine biosynthesis</keyword>
<dbReference type="AlphaFoldDB" id="A0A1E7QKN5"/>
<dbReference type="SMART" id="SM01211">
    <property type="entry name" value="GATase_5"/>
    <property type="match status" value="1"/>
</dbReference>
<dbReference type="InterPro" id="IPR010075">
    <property type="entry name" value="PRibForGlyAmidine_synth_PurQ"/>
</dbReference>
<keyword evidence="3" id="KW-0547">Nucleotide-binding</keyword>
<keyword evidence="2" id="KW-0436">Ligase</keyword>
<keyword evidence="5" id="KW-0378">Hydrolase</keyword>
<dbReference type="EMBL" id="MJMG01000001">
    <property type="protein sequence ID" value="OEY86967.1"/>
    <property type="molecule type" value="Genomic_DNA"/>
</dbReference>
<dbReference type="Pfam" id="PF13507">
    <property type="entry name" value="GATase_5"/>
    <property type="match status" value="1"/>
</dbReference>
<evidence type="ECO:0000256" key="3">
    <source>
        <dbReference type="ARBA" id="ARBA00022741"/>
    </source>
</evidence>
<dbReference type="InterPro" id="IPR029062">
    <property type="entry name" value="Class_I_gatase-like"/>
</dbReference>
<dbReference type="PIRSF" id="PIRSF001586">
    <property type="entry name" value="FGAM_synth_I"/>
    <property type="match status" value="1"/>
</dbReference>
<evidence type="ECO:0000313" key="9">
    <source>
        <dbReference type="Proteomes" id="UP000175679"/>
    </source>
</evidence>
<dbReference type="PANTHER" id="PTHR10099">
    <property type="entry name" value="PHOSPHORIBOSYLFORMYLGLYCINAMIDINE SYNTHASE"/>
    <property type="match status" value="1"/>
</dbReference>
<name>A0A1E7QKN5_WOLPI</name>
<evidence type="ECO:0000313" key="8">
    <source>
        <dbReference type="EMBL" id="OEY86967.1"/>
    </source>
</evidence>
<dbReference type="PROSITE" id="PS51273">
    <property type="entry name" value="GATASE_TYPE_1"/>
    <property type="match status" value="1"/>
</dbReference>
<dbReference type="GO" id="GO:0005524">
    <property type="term" value="F:ATP binding"/>
    <property type="evidence" value="ECO:0007669"/>
    <property type="project" value="UniProtKB-KW"/>
</dbReference>
<dbReference type="Proteomes" id="UP000175679">
    <property type="component" value="Unassembled WGS sequence"/>
</dbReference>
<evidence type="ECO:0000256" key="5">
    <source>
        <dbReference type="ARBA" id="ARBA00022801"/>
    </source>
</evidence>
<dbReference type="OrthoDB" id="9804441at2"/>